<dbReference type="EC" id="6.3.3.2" evidence="4"/>
<dbReference type="InterPro" id="IPR002698">
    <property type="entry name" value="FTHF_cligase"/>
</dbReference>
<dbReference type="Proteomes" id="UP000737402">
    <property type="component" value="Unassembled WGS sequence"/>
</dbReference>
<evidence type="ECO:0000256" key="2">
    <source>
        <dbReference type="ARBA" id="ARBA00022741"/>
    </source>
</evidence>
<comment type="cofactor">
    <cofactor evidence="4">
        <name>Mg(2+)</name>
        <dbReference type="ChEBI" id="CHEBI:18420"/>
    </cofactor>
</comment>
<evidence type="ECO:0000256" key="3">
    <source>
        <dbReference type="ARBA" id="ARBA00022840"/>
    </source>
</evidence>
<dbReference type="NCBIfam" id="TIGR02727">
    <property type="entry name" value="MTHFS_bact"/>
    <property type="match status" value="1"/>
</dbReference>
<dbReference type="PANTHER" id="PTHR23407">
    <property type="entry name" value="ATPASE INHIBITOR/5-FORMYLTETRAHYDROFOLATE CYCLO-LIGASE"/>
    <property type="match status" value="1"/>
</dbReference>
<organism evidence="5 6">
    <name type="scientific">Sutcliffiella tianshenii</name>
    <dbReference type="NCBI Taxonomy" id="1463404"/>
    <lineage>
        <taxon>Bacteria</taxon>
        <taxon>Bacillati</taxon>
        <taxon>Bacillota</taxon>
        <taxon>Bacilli</taxon>
        <taxon>Bacillales</taxon>
        <taxon>Bacillaceae</taxon>
        <taxon>Sutcliffiella</taxon>
    </lineage>
</organism>
<dbReference type="Pfam" id="PF01812">
    <property type="entry name" value="5-FTHF_cyc-lig"/>
    <property type="match status" value="1"/>
</dbReference>
<evidence type="ECO:0000256" key="1">
    <source>
        <dbReference type="ARBA" id="ARBA00010638"/>
    </source>
</evidence>
<comment type="catalytic activity">
    <reaction evidence="4">
        <text>(6S)-5-formyl-5,6,7,8-tetrahydrofolate + ATP = (6R)-5,10-methenyltetrahydrofolate + ADP + phosphate</text>
        <dbReference type="Rhea" id="RHEA:10488"/>
        <dbReference type="ChEBI" id="CHEBI:30616"/>
        <dbReference type="ChEBI" id="CHEBI:43474"/>
        <dbReference type="ChEBI" id="CHEBI:57455"/>
        <dbReference type="ChEBI" id="CHEBI:57457"/>
        <dbReference type="ChEBI" id="CHEBI:456216"/>
        <dbReference type="EC" id="6.3.3.2"/>
    </reaction>
</comment>
<dbReference type="EMBL" id="JAFBED010000004">
    <property type="protein sequence ID" value="MBM7620232.1"/>
    <property type="molecule type" value="Genomic_DNA"/>
</dbReference>
<keyword evidence="4" id="KW-0460">Magnesium</keyword>
<dbReference type="RefSeq" id="WP_204415784.1">
    <property type="nucleotide sequence ID" value="NZ_JAFBED010000004.1"/>
</dbReference>
<evidence type="ECO:0000313" key="5">
    <source>
        <dbReference type="EMBL" id="MBM7620232.1"/>
    </source>
</evidence>
<keyword evidence="5" id="KW-0436">Ligase</keyword>
<evidence type="ECO:0000256" key="4">
    <source>
        <dbReference type="RuleBase" id="RU361279"/>
    </source>
</evidence>
<keyword evidence="4" id="KW-0479">Metal-binding</keyword>
<dbReference type="Gene3D" id="3.40.50.10420">
    <property type="entry name" value="NagB/RpiA/CoA transferase-like"/>
    <property type="match status" value="1"/>
</dbReference>
<proteinExistence type="inferred from homology"/>
<keyword evidence="3 4" id="KW-0067">ATP-binding</keyword>
<keyword evidence="6" id="KW-1185">Reference proteome</keyword>
<gene>
    <name evidence="5" type="ORF">JOC95_002085</name>
</gene>
<evidence type="ECO:0000313" key="6">
    <source>
        <dbReference type="Proteomes" id="UP000737402"/>
    </source>
</evidence>
<sequence length="190" mass="21825">MNKGKQREEMKNTLAGLSKEQYDEKSRQIHQALFSSAEWERARIVGVTVSRMPEVDTIPIIEQAWLEQKLVAVPKCYPRDKSMKFFLLRGFDELETVYFGLKEPDPTRTKPCEKSAIDLILVPGLVFDKRGYRIGFGGGYYDRFLTDYTGKTVSLAFKEQVKDELEHESYDIPVSTIMTDESTYDCIAGE</sequence>
<dbReference type="PIRSF" id="PIRSF006806">
    <property type="entry name" value="FTHF_cligase"/>
    <property type="match status" value="1"/>
</dbReference>
<dbReference type="PANTHER" id="PTHR23407:SF1">
    <property type="entry name" value="5-FORMYLTETRAHYDROFOLATE CYCLO-LIGASE"/>
    <property type="match status" value="1"/>
</dbReference>
<accession>A0ABS2NZT6</accession>
<comment type="similarity">
    <text evidence="1 4">Belongs to the 5-formyltetrahydrofolate cyclo-ligase family.</text>
</comment>
<protein>
    <recommendedName>
        <fullName evidence="4">5-formyltetrahydrofolate cyclo-ligase</fullName>
        <ecNumber evidence="4">6.3.3.2</ecNumber>
    </recommendedName>
</protein>
<comment type="caution">
    <text evidence="5">The sequence shown here is derived from an EMBL/GenBank/DDBJ whole genome shotgun (WGS) entry which is preliminary data.</text>
</comment>
<dbReference type="InterPro" id="IPR024185">
    <property type="entry name" value="FTHF_cligase-like_sf"/>
</dbReference>
<dbReference type="SUPFAM" id="SSF100950">
    <property type="entry name" value="NagB/RpiA/CoA transferase-like"/>
    <property type="match status" value="1"/>
</dbReference>
<dbReference type="InterPro" id="IPR037171">
    <property type="entry name" value="NagB/RpiA_transferase-like"/>
</dbReference>
<reference evidence="5 6" key="1">
    <citation type="submission" date="2021-01" db="EMBL/GenBank/DDBJ databases">
        <title>Genomic Encyclopedia of Type Strains, Phase IV (KMG-IV): sequencing the most valuable type-strain genomes for metagenomic binning, comparative biology and taxonomic classification.</title>
        <authorList>
            <person name="Goeker M."/>
        </authorList>
    </citation>
    <scope>NUCLEOTIDE SEQUENCE [LARGE SCALE GENOMIC DNA]</scope>
    <source>
        <strain evidence="5 6">DSM 25879</strain>
    </source>
</reference>
<keyword evidence="2 4" id="KW-0547">Nucleotide-binding</keyword>
<dbReference type="GO" id="GO:0030272">
    <property type="term" value="F:5-formyltetrahydrofolate cyclo-ligase activity"/>
    <property type="evidence" value="ECO:0007669"/>
    <property type="project" value="UniProtKB-EC"/>
</dbReference>
<name>A0ABS2NZT6_9BACI</name>